<proteinExistence type="predicted"/>
<gene>
    <name evidence="1" type="ORF">SCALOS_LOCUS5483</name>
</gene>
<evidence type="ECO:0000313" key="2">
    <source>
        <dbReference type="Proteomes" id="UP000789860"/>
    </source>
</evidence>
<evidence type="ECO:0000313" key="1">
    <source>
        <dbReference type="EMBL" id="CAG8560295.1"/>
    </source>
</evidence>
<accession>A0ACA9M1F9</accession>
<dbReference type="Proteomes" id="UP000789860">
    <property type="component" value="Unassembled WGS sequence"/>
</dbReference>
<feature type="non-terminal residue" evidence="1">
    <location>
        <position position="1"/>
    </location>
</feature>
<keyword evidence="2" id="KW-1185">Reference proteome</keyword>
<reference evidence="1" key="1">
    <citation type="submission" date="2021-06" db="EMBL/GenBank/DDBJ databases">
        <authorList>
            <person name="Kallberg Y."/>
            <person name="Tangrot J."/>
            <person name="Rosling A."/>
        </authorList>
    </citation>
    <scope>NUCLEOTIDE SEQUENCE</scope>
    <source>
        <strain evidence="1">AU212A</strain>
    </source>
</reference>
<sequence length="551" mass="64251">MQKQNILPNTITYNIMIKAISKLSKSDTAMAIYREMVERNIKRDEKTFTMLFCVCSVRRNVPQAHQFYKFMFNEGLQPDVYTYNAYINVIARNAKDLKELQKAIDVITQMKEKGVKPTLVTYNILIKALQAMGKRTDALHLFNQMELEGIKPNSSTLEGIGITGLQALLKLRNTYKVTPNHTDFNTCMDQALKESKYNDAMEILSYMQNCGFKPNVSTYSILMNAHIRQKDMFRAMELFFAMKNDNVEPDDYIYASLIDGFLTQNYVEQAFKLVDNMLESKVVLNKMTVNRLIDTASKFKDPNLVQRVFERIERLTVPSKDACERVLWRIAQSYDVPVVEKYLKIMDKHNHMTNRETFTAVITGASKGGNLAQARYWYNRMVERGISPDHMLLSMMIRAHADAKEIDKTLSLWNDFHYFSIAPDDDDIMYVLKLCAETNYWRDEIRILGQLKELGYDADLYKAKIAEKKQQTSDGIESKMDPDEEYYEEYGEYLKTRLVDKSIIKAKERMNKWVRNVAKVSSQRMDDNARIRVEQWIPYRKHPSSMTETKS</sequence>
<organism evidence="1 2">
    <name type="scientific">Scutellospora calospora</name>
    <dbReference type="NCBI Taxonomy" id="85575"/>
    <lineage>
        <taxon>Eukaryota</taxon>
        <taxon>Fungi</taxon>
        <taxon>Fungi incertae sedis</taxon>
        <taxon>Mucoromycota</taxon>
        <taxon>Glomeromycotina</taxon>
        <taxon>Glomeromycetes</taxon>
        <taxon>Diversisporales</taxon>
        <taxon>Gigasporaceae</taxon>
        <taxon>Scutellospora</taxon>
    </lineage>
</organism>
<comment type="caution">
    <text evidence="1">The sequence shown here is derived from an EMBL/GenBank/DDBJ whole genome shotgun (WGS) entry which is preliminary data.</text>
</comment>
<name>A0ACA9M1F9_9GLOM</name>
<protein>
    <submittedName>
        <fullName evidence="1">8286_t:CDS:1</fullName>
    </submittedName>
</protein>
<dbReference type="EMBL" id="CAJVPM010008992">
    <property type="protein sequence ID" value="CAG8560295.1"/>
    <property type="molecule type" value="Genomic_DNA"/>
</dbReference>